<dbReference type="InterPro" id="IPR002010">
    <property type="entry name" value="T3SS_IM_R"/>
</dbReference>
<name>A0A6B8J4R8_STEMA</name>
<organism evidence="7 8">
    <name type="scientific">Stenotrophomonas maltophilia</name>
    <name type="common">Pseudomonas maltophilia</name>
    <name type="synonym">Xanthomonas maltophilia</name>
    <dbReference type="NCBI Taxonomy" id="40324"/>
    <lineage>
        <taxon>Bacteria</taxon>
        <taxon>Pseudomonadati</taxon>
        <taxon>Pseudomonadota</taxon>
        <taxon>Gammaproteobacteria</taxon>
        <taxon>Lysobacterales</taxon>
        <taxon>Lysobacteraceae</taxon>
        <taxon>Stenotrophomonas</taxon>
        <taxon>Stenotrophomonas maltophilia group</taxon>
    </lineage>
</organism>
<dbReference type="PANTHER" id="PTHR30065">
    <property type="entry name" value="FLAGELLAR BIOSYNTHETIC PROTEIN FLIR"/>
    <property type="match status" value="1"/>
</dbReference>
<proteinExistence type="inferred from homology"/>
<dbReference type="AlphaFoldDB" id="A0A6B8J4R8"/>
<evidence type="ECO:0000313" key="7">
    <source>
        <dbReference type="EMBL" id="MBH1652094.1"/>
    </source>
</evidence>
<dbReference type="GO" id="GO:0005886">
    <property type="term" value="C:plasma membrane"/>
    <property type="evidence" value="ECO:0007669"/>
    <property type="project" value="UniProtKB-SubCell"/>
</dbReference>
<reference evidence="7" key="1">
    <citation type="submission" date="2020-11" db="EMBL/GenBank/DDBJ databases">
        <title>Enhanced detection system for hospital associated transmission using whole genome sequencing surveillance.</title>
        <authorList>
            <person name="Harrison L.H."/>
            <person name="Van Tyne D."/>
            <person name="Marsh J.W."/>
            <person name="Griffith M.P."/>
            <person name="Snyder D.J."/>
            <person name="Cooper V.S."/>
            <person name="Mustapha M."/>
        </authorList>
    </citation>
    <scope>NUCLEOTIDE SEQUENCE</scope>
    <source>
        <strain evidence="7">STEN00091</strain>
    </source>
</reference>
<evidence type="ECO:0000256" key="3">
    <source>
        <dbReference type="ARBA" id="ARBA00022475"/>
    </source>
</evidence>
<evidence type="ECO:0000256" key="4">
    <source>
        <dbReference type="ARBA" id="ARBA00022692"/>
    </source>
</evidence>
<evidence type="ECO:0000256" key="1">
    <source>
        <dbReference type="ARBA" id="ARBA00004651"/>
    </source>
</evidence>
<dbReference type="RefSeq" id="WP_154262670.1">
    <property type="nucleotide sequence ID" value="NZ_CP040438.1"/>
</dbReference>
<keyword evidence="7" id="KW-0969">Cilium</keyword>
<dbReference type="GO" id="GO:0006605">
    <property type="term" value="P:protein targeting"/>
    <property type="evidence" value="ECO:0007669"/>
    <property type="project" value="InterPro"/>
</dbReference>
<accession>A0A6B8J4R8</accession>
<comment type="caution">
    <text evidence="7">The sequence shown here is derived from an EMBL/GenBank/DDBJ whole genome shotgun (WGS) entry which is preliminary data.</text>
</comment>
<evidence type="ECO:0000256" key="6">
    <source>
        <dbReference type="ARBA" id="ARBA00023136"/>
    </source>
</evidence>
<keyword evidence="3" id="KW-1003">Cell membrane</keyword>
<evidence type="ECO:0000313" key="8">
    <source>
        <dbReference type="Proteomes" id="UP000625930"/>
    </source>
</evidence>
<sequence length="254" mass="27018">MDALHQFAGSFLLAMIRYLPATAMTSLTPLRWAPPMVRIVLAMVLAWLTVQAQPLQATLPQGGAFGWLVAAVGELMLGLAFGLAVMLPQAALHMGGWLIDIQAGASAAVLFNPAAQGETQSLLGTLLMLVGTVLFFTLDLHLDLYRMLVSSAQVLPLGQGGRLHADGLFGMLGSSFLLGLVMVAPVVLALLAVDIGAAYATRSMPQANVYFLVLPVKMIVALLMLMATLPFVPALFERMYRDAFQRIPSLLGGA</sequence>
<comment type="similarity">
    <text evidence="2">Belongs to the FliR/MopE/SpaR family.</text>
</comment>
<keyword evidence="7" id="KW-0282">Flagellum</keyword>
<dbReference type="Proteomes" id="UP000625930">
    <property type="component" value="Unassembled WGS sequence"/>
</dbReference>
<evidence type="ECO:0000256" key="5">
    <source>
        <dbReference type="ARBA" id="ARBA00022989"/>
    </source>
</evidence>
<keyword evidence="7" id="KW-0966">Cell projection</keyword>
<comment type="subcellular location">
    <subcellularLocation>
        <location evidence="1">Cell membrane</location>
        <topology evidence="1">Multi-pass membrane protein</topology>
    </subcellularLocation>
</comment>
<gene>
    <name evidence="7" type="ORF">I5U67_07930</name>
</gene>
<dbReference type="PANTHER" id="PTHR30065:SF1">
    <property type="entry name" value="SURFACE PRESENTATION OF ANTIGENS PROTEIN SPAR"/>
    <property type="match status" value="1"/>
</dbReference>
<dbReference type="PRINTS" id="PR00953">
    <property type="entry name" value="TYPE3IMRPROT"/>
</dbReference>
<keyword evidence="6" id="KW-0472">Membrane</keyword>
<keyword evidence="4" id="KW-0812">Transmembrane</keyword>
<keyword evidence="5" id="KW-1133">Transmembrane helix</keyword>
<protein>
    <submittedName>
        <fullName evidence="7">Flagellar biosynthetic protein FliR</fullName>
    </submittedName>
</protein>
<evidence type="ECO:0000256" key="2">
    <source>
        <dbReference type="ARBA" id="ARBA00009772"/>
    </source>
</evidence>
<dbReference type="EMBL" id="JADUNP010000011">
    <property type="protein sequence ID" value="MBH1652094.1"/>
    <property type="molecule type" value="Genomic_DNA"/>
</dbReference>
<dbReference type="Pfam" id="PF01311">
    <property type="entry name" value="Bac_export_1"/>
    <property type="match status" value="1"/>
</dbReference>